<gene>
    <name evidence="1" type="ORF">RDB_LOCUS117922</name>
</gene>
<dbReference type="AlphaFoldDB" id="A0A8H3C3Z4"/>
<evidence type="ECO:0000313" key="2">
    <source>
        <dbReference type="Proteomes" id="UP000663840"/>
    </source>
</evidence>
<sequence>MSIETGVYRIVNLRFASLVQLVDDKPTTTLTSGVDQGRGSEKWKVESIGGVYTFYNLAHKRYASVRQPNGGQPIGIHSTAVRWEIVKGKFENGFL</sequence>
<dbReference type="OrthoDB" id="406864at2759"/>
<name>A0A8H3C3Z4_9AGAM</name>
<accession>A0A8H3C3Z4</accession>
<evidence type="ECO:0008006" key="3">
    <source>
        <dbReference type="Google" id="ProtNLM"/>
    </source>
</evidence>
<comment type="caution">
    <text evidence="1">The sequence shown here is derived from an EMBL/GenBank/DDBJ whole genome shotgun (WGS) entry which is preliminary data.</text>
</comment>
<proteinExistence type="predicted"/>
<evidence type="ECO:0000313" key="1">
    <source>
        <dbReference type="EMBL" id="CAE6472294.1"/>
    </source>
</evidence>
<dbReference type="EMBL" id="CAJMWR010003872">
    <property type="protein sequence ID" value="CAE6472294.1"/>
    <property type="molecule type" value="Genomic_DNA"/>
</dbReference>
<dbReference type="Gene3D" id="2.80.10.50">
    <property type="match status" value="1"/>
</dbReference>
<dbReference type="Proteomes" id="UP000663840">
    <property type="component" value="Unassembled WGS sequence"/>
</dbReference>
<protein>
    <recommendedName>
        <fullName evidence="3">Ricin B lectin domain-containing protein</fullName>
    </recommendedName>
</protein>
<reference evidence="1" key="1">
    <citation type="submission" date="2021-01" db="EMBL/GenBank/DDBJ databases">
        <authorList>
            <person name="Kaushik A."/>
        </authorList>
    </citation>
    <scope>NUCLEOTIDE SEQUENCE</scope>
    <source>
        <strain evidence="1">AG1-1A</strain>
    </source>
</reference>
<organism evidence="1 2">
    <name type="scientific">Rhizoctonia solani</name>
    <dbReference type="NCBI Taxonomy" id="456999"/>
    <lineage>
        <taxon>Eukaryota</taxon>
        <taxon>Fungi</taxon>
        <taxon>Dikarya</taxon>
        <taxon>Basidiomycota</taxon>
        <taxon>Agaricomycotina</taxon>
        <taxon>Agaricomycetes</taxon>
        <taxon>Cantharellales</taxon>
        <taxon>Ceratobasidiaceae</taxon>
        <taxon>Rhizoctonia</taxon>
    </lineage>
</organism>